<dbReference type="EMBL" id="JAGSOJ010000004">
    <property type="protein sequence ID" value="MCM1991993.1"/>
    <property type="molecule type" value="Genomic_DNA"/>
</dbReference>
<dbReference type="Proteomes" id="UP001056429">
    <property type="component" value="Unassembled WGS sequence"/>
</dbReference>
<feature type="transmembrane region" description="Helical" evidence="1">
    <location>
        <begin position="20"/>
        <end position="46"/>
    </location>
</feature>
<comment type="caution">
    <text evidence="2">The sequence shown here is derived from an EMBL/GenBank/DDBJ whole genome shotgun (WGS) entry which is preliminary data.</text>
</comment>
<feature type="transmembrane region" description="Helical" evidence="1">
    <location>
        <begin position="52"/>
        <end position="75"/>
    </location>
</feature>
<dbReference type="AlphaFoldDB" id="A0A9J6P7N5"/>
<reference evidence="2" key="1">
    <citation type="journal article" date="2021" name="mSystems">
        <title>Bacteria and Archaea Synergistically Convert Glycine Betaine to Biogenic Methane in the Formosa Cold Seep of the South China Sea.</title>
        <authorList>
            <person name="Li L."/>
            <person name="Zhang W."/>
            <person name="Zhang S."/>
            <person name="Song L."/>
            <person name="Sun Q."/>
            <person name="Zhang H."/>
            <person name="Xiang H."/>
            <person name="Dong X."/>
        </authorList>
    </citation>
    <scope>NUCLEOTIDE SEQUENCE</scope>
    <source>
        <strain evidence="2">ZWT</strain>
    </source>
</reference>
<feature type="transmembrane region" description="Helical" evidence="1">
    <location>
        <begin position="230"/>
        <end position="252"/>
    </location>
</feature>
<feature type="transmembrane region" description="Helical" evidence="1">
    <location>
        <begin position="138"/>
        <end position="161"/>
    </location>
</feature>
<keyword evidence="1" id="KW-1133">Transmembrane helix</keyword>
<evidence type="ECO:0000313" key="2">
    <source>
        <dbReference type="EMBL" id="MCM1991993.1"/>
    </source>
</evidence>
<accession>A0A9J6P7N5</accession>
<feature type="transmembrane region" description="Helical" evidence="1">
    <location>
        <begin position="107"/>
        <end position="126"/>
    </location>
</feature>
<sequence>MKKKSKFLTFILSFLPGLQYLYIGFAGRAGIVLASLIGVTAISMLISNMTYSTPFTIVFLPVIWLISMIDSMMIVDRINFTIKYGELDEYKFIMKDKKILGFEQEQILSIFLSIMPGAGHMYLGAMNQGVQIMTSFLVLLYLSNLTGVMLFLIGSIIIWFYSMFDMVHRVSGSSIYDDGEEFILFTIVRRLTVNSNSNKVIGILFVLVGALIIGNKIILPELFRYLDHRVISLAKMGFISLIFILVGFRLIFKSGTKALSKGEIDQ</sequence>
<gene>
    <name evidence="2" type="ORF">KDK92_19805</name>
</gene>
<keyword evidence="1" id="KW-0812">Transmembrane</keyword>
<organism evidence="2 3">
    <name type="scientific">Oceanirhabdus seepicola</name>
    <dbReference type="NCBI Taxonomy" id="2828781"/>
    <lineage>
        <taxon>Bacteria</taxon>
        <taxon>Bacillati</taxon>
        <taxon>Bacillota</taxon>
        <taxon>Clostridia</taxon>
        <taxon>Eubacteriales</taxon>
        <taxon>Clostridiaceae</taxon>
        <taxon>Oceanirhabdus</taxon>
    </lineage>
</organism>
<dbReference type="RefSeq" id="WP_250861124.1">
    <property type="nucleotide sequence ID" value="NZ_JAGSOJ010000004.1"/>
</dbReference>
<keyword evidence="1" id="KW-0472">Membrane</keyword>
<evidence type="ECO:0000256" key="1">
    <source>
        <dbReference type="SAM" id="Phobius"/>
    </source>
</evidence>
<name>A0A9J6P7N5_9CLOT</name>
<evidence type="ECO:0000313" key="3">
    <source>
        <dbReference type="Proteomes" id="UP001056429"/>
    </source>
</evidence>
<proteinExistence type="predicted"/>
<protein>
    <submittedName>
        <fullName evidence="2">Uncharacterized protein</fullName>
    </submittedName>
</protein>
<feature type="transmembrane region" description="Helical" evidence="1">
    <location>
        <begin position="200"/>
        <end position="218"/>
    </location>
</feature>
<keyword evidence="3" id="KW-1185">Reference proteome</keyword>
<reference evidence="2" key="2">
    <citation type="submission" date="2021-04" db="EMBL/GenBank/DDBJ databases">
        <authorList>
            <person name="Dong X."/>
        </authorList>
    </citation>
    <scope>NUCLEOTIDE SEQUENCE</scope>
    <source>
        <strain evidence="2">ZWT</strain>
    </source>
</reference>